<dbReference type="CDD" id="cd07516">
    <property type="entry name" value="HAD_Pase"/>
    <property type="match status" value="1"/>
</dbReference>
<dbReference type="RefSeq" id="WP_015870479.1">
    <property type="nucleotide sequence ID" value="NZ_AP028097.1"/>
</dbReference>
<reference evidence="6 7" key="1">
    <citation type="submission" date="2022-02" db="EMBL/GenBank/DDBJ databases">
        <title>Phenotypic, genotypic and serological characterization of Edwardsiella ictaluri from catfish and ornamental fish species.</title>
        <authorList>
            <person name="Rose D."/>
            <person name="Tekedar H.C."/>
            <person name="Waldbieser G.C."/>
            <person name="Aarattuthodi S."/>
            <person name="Griffin M.J."/>
        </authorList>
    </citation>
    <scope>NUCLEOTIDE SEQUENCE [LARGE SCALE GENOMIC DNA]</scope>
    <source>
        <strain evidence="6 7">13 TAL-140 K3</strain>
    </source>
</reference>
<keyword evidence="3 6" id="KW-0378">Hydrolase</keyword>
<keyword evidence="7" id="KW-1185">Reference proteome</keyword>
<dbReference type="PROSITE" id="PS01228">
    <property type="entry name" value="COF_1"/>
    <property type="match status" value="1"/>
</dbReference>
<dbReference type="GO" id="GO:0016787">
    <property type="term" value="F:hydrolase activity"/>
    <property type="evidence" value="ECO:0007669"/>
    <property type="project" value="UniProtKB-KW"/>
</dbReference>
<dbReference type="NCBIfam" id="TIGR01484">
    <property type="entry name" value="HAD-SF-IIB"/>
    <property type="match status" value="1"/>
</dbReference>
<evidence type="ECO:0000313" key="6">
    <source>
        <dbReference type="EMBL" id="WFN95677.1"/>
    </source>
</evidence>
<evidence type="ECO:0000256" key="2">
    <source>
        <dbReference type="ARBA" id="ARBA00022723"/>
    </source>
</evidence>
<evidence type="ECO:0000256" key="3">
    <source>
        <dbReference type="ARBA" id="ARBA00022801"/>
    </source>
</evidence>
<dbReference type="InterPro" id="IPR023214">
    <property type="entry name" value="HAD_sf"/>
</dbReference>
<sequence>MRLAAFDMDGTLLMPDHRIGGETLDVLQRLMQQQVVLTFATGRHFLEVSRMIRRLGLRGHLITGNGTRVHDHDGQLLFSQDLVPEVAYELMHADWSDTASLHLFRDDGWLTASDCSELLAPHRADGFSYRLTDLRRLPAYGVSKVCFIDRHERLLSLQQRLRAYFGSAADLCFSGHDSLEVIPPGSNKGSALAALCDRLNIGLDECMAFGDAMNDREMLGMVGQGFIMGNALTQLRQSLPHLQVIGDCCQQAVAQQLSLWLTQSHLTIPPNH</sequence>
<dbReference type="Gene3D" id="3.40.50.1000">
    <property type="entry name" value="HAD superfamily/HAD-like"/>
    <property type="match status" value="1"/>
</dbReference>
<protein>
    <submittedName>
        <fullName evidence="6">HMP-PP phosphatase</fullName>
        <ecNumber evidence="6">3.6.1.-</ecNumber>
    </submittedName>
</protein>
<evidence type="ECO:0000256" key="5">
    <source>
        <dbReference type="ARBA" id="ARBA00034778"/>
    </source>
</evidence>
<dbReference type="InterPro" id="IPR006379">
    <property type="entry name" value="HAD-SF_hydro_IIB"/>
</dbReference>
<evidence type="ECO:0000256" key="4">
    <source>
        <dbReference type="ARBA" id="ARBA00022842"/>
    </source>
</evidence>
<keyword evidence="4" id="KW-0460">Magnesium</keyword>
<dbReference type="NCBIfam" id="NF011705">
    <property type="entry name" value="PRK15126.1"/>
    <property type="match status" value="1"/>
</dbReference>
<dbReference type="PROSITE" id="PS01229">
    <property type="entry name" value="COF_2"/>
    <property type="match status" value="1"/>
</dbReference>
<dbReference type="SFLD" id="SFLDG01140">
    <property type="entry name" value="C2.B:_Phosphomannomutase_and_P"/>
    <property type="match status" value="1"/>
</dbReference>
<organism evidence="6 7">
    <name type="scientific">Edwardsiella ictaluri</name>
    <dbReference type="NCBI Taxonomy" id="67780"/>
    <lineage>
        <taxon>Bacteria</taxon>
        <taxon>Pseudomonadati</taxon>
        <taxon>Pseudomonadota</taxon>
        <taxon>Gammaproteobacteria</taxon>
        <taxon>Enterobacterales</taxon>
        <taxon>Hafniaceae</taxon>
        <taxon>Edwardsiella</taxon>
    </lineage>
</organism>
<dbReference type="Proteomes" id="UP001222680">
    <property type="component" value="Chromosome"/>
</dbReference>
<name>A0ABY8GEC7_EDWIC</name>
<dbReference type="GeneID" id="69538120"/>
<dbReference type="EC" id="3.6.1.-" evidence="6"/>
<dbReference type="InterPro" id="IPR000150">
    <property type="entry name" value="Cof"/>
</dbReference>
<comment type="similarity">
    <text evidence="5">Belongs to the HAD-like hydrolase superfamily. Cof family.</text>
</comment>
<proteinExistence type="inferred from homology"/>
<gene>
    <name evidence="6" type="primary">cof</name>
    <name evidence="6" type="ORF">MAY91_12190</name>
</gene>
<dbReference type="PANTHER" id="PTHR47267">
    <property type="match status" value="1"/>
</dbReference>
<dbReference type="Pfam" id="PF08282">
    <property type="entry name" value="Hydrolase_3"/>
    <property type="match status" value="1"/>
</dbReference>
<keyword evidence="2" id="KW-0479">Metal-binding</keyword>
<evidence type="ECO:0000313" key="7">
    <source>
        <dbReference type="Proteomes" id="UP001222680"/>
    </source>
</evidence>
<dbReference type="SFLD" id="SFLDS00003">
    <property type="entry name" value="Haloacid_Dehalogenase"/>
    <property type="match status" value="1"/>
</dbReference>
<dbReference type="Gene3D" id="3.30.1240.10">
    <property type="match status" value="1"/>
</dbReference>
<evidence type="ECO:0000256" key="1">
    <source>
        <dbReference type="ARBA" id="ARBA00001946"/>
    </source>
</evidence>
<dbReference type="EMBL" id="CP092014">
    <property type="protein sequence ID" value="WFN95677.1"/>
    <property type="molecule type" value="Genomic_DNA"/>
</dbReference>
<dbReference type="PANTHER" id="PTHR47267:SF2">
    <property type="entry name" value="HMP-PP PHOSPHATASE"/>
    <property type="match status" value="1"/>
</dbReference>
<accession>A0ABY8GEC7</accession>
<dbReference type="InterPro" id="IPR036412">
    <property type="entry name" value="HAD-like_sf"/>
</dbReference>
<dbReference type="NCBIfam" id="TIGR00099">
    <property type="entry name" value="Cof-subfamily"/>
    <property type="match status" value="1"/>
</dbReference>
<dbReference type="SUPFAM" id="SSF56784">
    <property type="entry name" value="HAD-like"/>
    <property type="match status" value="1"/>
</dbReference>
<comment type="cofactor">
    <cofactor evidence="1">
        <name>Mg(2+)</name>
        <dbReference type="ChEBI" id="CHEBI:18420"/>
    </cofactor>
</comment>